<gene>
    <name evidence="1" type="ORF">SteCoe_13944</name>
</gene>
<sequence>MGCSNCGSRTSREEEVLCRIKLSIKSDNPINLKELISLFSYYTGHKVEEFINEKILRVKKKYLNLLSYAVWSGSKNCFEYLIKNYEASFYLMEQFLDKDACEPLSRICKKGYIDLLEVFYPKHLEYQKALKSKQDESYTIDFSFVVHSLEIQLTPIQHAVRNGHMRIVKYFDKFYEGEEAPNEVKLHYIDEFSGENCALVACQTGNLSIVKALYEEYNADFHVINKRKEGAFQIIATESKYNESLEYLECLMYLTDVVKVDITYMYEETLLLLENKVFIKFIEGRLKEKGILTSKKELENLFKIKKSPIKPKDLKDFNINIEEISRIIPFSAESEFQSDPITFKEPKEEIVLF</sequence>
<dbReference type="EMBL" id="MPUH01000255">
    <property type="protein sequence ID" value="OMJ84883.1"/>
    <property type="molecule type" value="Genomic_DNA"/>
</dbReference>
<comment type="caution">
    <text evidence="1">The sequence shown here is derived from an EMBL/GenBank/DDBJ whole genome shotgun (WGS) entry which is preliminary data.</text>
</comment>
<dbReference type="Gene3D" id="1.25.40.20">
    <property type="entry name" value="Ankyrin repeat-containing domain"/>
    <property type="match status" value="1"/>
</dbReference>
<protein>
    <submittedName>
        <fullName evidence="1">Uncharacterized protein</fullName>
    </submittedName>
</protein>
<dbReference type="SMART" id="SM00248">
    <property type="entry name" value="ANK"/>
    <property type="match status" value="3"/>
</dbReference>
<dbReference type="InterPro" id="IPR002110">
    <property type="entry name" value="Ankyrin_rpt"/>
</dbReference>
<reference evidence="1 2" key="1">
    <citation type="submission" date="2016-11" db="EMBL/GenBank/DDBJ databases">
        <title>The macronuclear genome of Stentor coeruleus: a giant cell with tiny introns.</title>
        <authorList>
            <person name="Slabodnick M."/>
            <person name="Ruby J.G."/>
            <person name="Reiff S.B."/>
            <person name="Swart E.C."/>
            <person name="Gosai S."/>
            <person name="Prabakaran S."/>
            <person name="Witkowska E."/>
            <person name="Larue G.E."/>
            <person name="Fisher S."/>
            <person name="Freeman R.M."/>
            <person name="Gunawardena J."/>
            <person name="Chu W."/>
            <person name="Stover N.A."/>
            <person name="Gregory B.D."/>
            <person name="Nowacki M."/>
            <person name="Derisi J."/>
            <person name="Roy S.W."/>
            <person name="Marshall W.F."/>
            <person name="Sood P."/>
        </authorList>
    </citation>
    <scope>NUCLEOTIDE SEQUENCE [LARGE SCALE GENOMIC DNA]</scope>
    <source>
        <strain evidence="1">WM001</strain>
    </source>
</reference>
<dbReference type="Proteomes" id="UP000187209">
    <property type="component" value="Unassembled WGS sequence"/>
</dbReference>
<evidence type="ECO:0000313" key="1">
    <source>
        <dbReference type="EMBL" id="OMJ84883.1"/>
    </source>
</evidence>
<evidence type="ECO:0000313" key="2">
    <source>
        <dbReference type="Proteomes" id="UP000187209"/>
    </source>
</evidence>
<dbReference type="SUPFAM" id="SSF48403">
    <property type="entry name" value="Ankyrin repeat"/>
    <property type="match status" value="1"/>
</dbReference>
<keyword evidence="2" id="KW-1185">Reference proteome</keyword>
<proteinExistence type="predicted"/>
<accession>A0A1R2C786</accession>
<name>A0A1R2C786_9CILI</name>
<dbReference type="AlphaFoldDB" id="A0A1R2C786"/>
<dbReference type="InterPro" id="IPR036770">
    <property type="entry name" value="Ankyrin_rpt-contain_sf"/>
</dbReference>
<organism evidence="1 2">
    <name type="scientific">Stentor coeruleus</name>
    <dbReference type="NCBI Taxonomy" id="5963"/>
    <lineage>
        <taxon>Eukaryota</taxon>
        <taxon>Sar</taxon>
        <taxon>Alveolata</taxon>
        <taxon>Ciliophora</taxon>
        <taxon>Postciliodesmatophora</taxon>
        <taxon>Heterotrichea</taxon>
        <taxon>Heterotrichida</taxon>
        <taxon>Stentoridae</taxon>
        <taxon>Stentor</taxon>
    </lineage>
</organism>